<accession>A0A0D6N176</accession>
<protein>
    <submittedName>
        <fullName evidence="2 3">Transcriptional regulator</fullName>
    </submittedName>
</protein>
<keyword evidence="5" id="KW-1185">Reference proteome</keyword>
<organism evidence="2 4">
    <name type="scientific">Acetobacter cibinongensis</name>
    <dbReference type="NCBI Taxonomy" id="146475"/>
    <lineage>
        <taxon>Bacteria</taxon>
        <taxon>Pseudomonadati</taxon>
        <taxon>Pseudomonadota</taxon>
        <taxon>Alphaproteobacteria</taxon>
        <taxon>Acetobacterales</taxon>
        <taxon>Acetobacteraceae</taxon>
        <taxon>Acetobacter</taxon>
    </lineage>
</organism>
<dbReference type="RefSeq" id="WP_048837787.1">
    <property type="nucleotide sequence ID" value="NZ_BAMV01000007.1"/>
</dbReference>
<dbReference type="Proteomes" id="UP000321891">
    <property type="component" value="Unassembled WGS sequence"/>
</dbReference>
<feature type="domain" description="Winged helix DNA-binding" evidence="1">
    <location>
        <begin position="17"/>
        <end position="96"/>
    </location>
</feature>
<dbReference type="Pfam" id="PF13601">
    <property type="entry name" value="HTH_34"/>
    <property type="match status" value="1"/>
</dbReference>
<proteinExistence type="predicted"/>
<dbReference type="STRING" id="1231339.Abci_007_112"/>
<dbReference type="EMBL" id="BAMV01000007">
    <property type="protein sequence ID" value="GAN59709.1"/>
    <property type="molecule type" value="Genomic_DNA"/>
</dbReference>
<dbReference type="PANTHER" id="PTHR37318">
    <property type="entry name" value="BSL7504 PROTEIN"/>
    <property type="match status" value="1"/>
</dbReference>
<accession>A0A6N3SQ48</accession>
<sequence>MTLFDIHQIDETIHGRVRLGIMAFLAASGTADFTSLRKHLAVSDGNLSTHLKKLEDAAYIAQHKSFAGRKPLTQIELTPQGRTAFLAYLEAMSRLVSASAM</sequence>
<evidence type="ECO:0000313" key="4">
    <source>
        <dbReference type="Proteomes" id="UP000032671"/>
    </source>
</evidence>
<gene>
    <name evidence="2" type="ORF">Abci_007_112</name>
    <name evidence="3" type="ORF">ACI01nite_18340</name>
</gene>
<evidence type="ECO:0000313" key="2">
    <source>
        <dbReference type="EMBL" id="GAN59709.1"/>
    </source>
</evidence>
<dbReference type="Proteomes" id="UP000032671">
    <property type="component" value="Unassembled WGS sequence"/>
</dbReference>
<name>A0A0D6N176_9PROT</name>
<comment type="caution">
    <text evidence="2">The sequence shown here is derived from an EMBL/GenBank/DDBJ whole genome shotgun (WGS) entry which is preliminary data.</text>
</comment>
<dbReference type="PANTHER" id="PTHR37318:SF1">
    <property type="entry name" value="BSL7504 PROTEIN"/>
    <property type="match status" value="1"/>
</dbReference>
<reference evidence="2 4" key="1">
    <citation type="submission" date="2012-11" db="EMBL/GenBank/DDBJ databases">
        <title>Whole genome sequence of Acetobacter cibinongensis 4H-1.</title>
        <authorList>
            <person name="Azuma Y."/>
            <person name="Higashiura N."/>
            <person name="Hirakawa H."/>
            <person name="Matsushita K."/>
        </authorList>
    </citation>
    <scope>NUCLEOTIDE SEQUENCE [LARGE SCALE GENOMIC DNA]</scope>
    <source>
        <strain evidence="2 4">4H-1</strain>
    </source>
</reference>
<dbReference type="InterPro" id="IPR036388">
    <property type="entry name" value="WH-like_DNA-bd_sf"/>
</dbReference>
<dbReference type="AlphaFoldDB" id="A0A0D6N176"/>
<evidence type="ECO:0000313" key="3">
    <source>
        <dbReference type="EMBL" id="GEL59232.1"/>
    </source>
</evidence>
<evidence type="ECO:0000313" key="5">
    <source>
        <dbReference type="Proteomes" id="UP000321891"/>
    </source>
</evidence>
<reference evidence="3 5" key="2">
    <citation type="submission" date="2019-07" db="EMBL/GenBank/DDBJ databases">
        <title>Whole genome shotgun sequence of Acetobacter cibinongensis NBRC 16605.</title>
        <authorList>
            <person name="Hosoyama A."/>
            <person name="Uohara A."/>
            <person name="Ohji S."/>
            <person name="Ichikawa N."/>
        </authorList>
    </citation>
    <scope>NUCLEOTIDE SEQUENCE [LARGE SCALE GENOMIC DNA]</scope>
    <source>
        <strain evidence="3 5">NBRC 16605</strain>
    </source>
</reference>
<evidence type="ECO:0000259" key="1">
    <source>
        <dbReference type="Pfam" id="PF13601"/>
    </source>
</evidence>
<dbReference type="Gene3D" id="1.10.10.10">
    <property type="entry name" value="Winged helix-like DNA-binding domain superfamily/Winged helix DNA-binding domain"/>
    <property type="match status" value="1"/>
</dbReference>
<dbReference type="InterPro" id="IPR027395">
    <property type="entry name" value="WH_DNA-bd_dom"/>
</dbReference>
<dbReference type="SUPFAM" id="SSF46785">
    <property type="entry name" value="Winged helix' DNA-binding domain"/>
    <property type="match status" value="1"/>
</dbReference>
<dbReference type="InterPro" id="IPR036390">
    <property type="entry name" value="WH_DNA-bd_sf"/>
</dbReference>
<dbReference type="EMBL" id="BJVU01000007">
    <property type="protein sequence ID" value="GEL59232.1"/>
    <property type="molecule type" value="Genomic_DNA"/>
</dbReference>